<dbReference type="Proteomes" id="UP000258309">
    <property type="component" value="Unassembled WGS sequence"/>
</dbReference>
<dbReference type="GO" id="GO:0008061">
    <property type="term" value="F:chitin binding"/>
    <property type="evidence" value="ECO:0007669"/>
    <property type="project" value="InterPro"/>
</dbReference>
<evidence type="ECO:0000256" key="2">
    <source>
        <dbReference type="ARBA" id="ARBA00012729"/>
    </source>
</evidence>
<feature type="non-terminal residue" evidence="4">
    <location>
        <position position="1"/>
    </location>
</feature>
<organism evidence="4 5">
    <name type="scientific">Scytalidium lignicola</name>
    <name type="common">Hyphomycete</name>
    <dbReference type="NCBI Taxonomy" id="5539"/>
    <lineage>
        <taxon>Eukaryota</taxon>
        <taxon>Fungi</taxon>
        <taxon>Dikarya</taxon>
        <taxon>Ascomycota</taxon>
        <taxon>Pezizomycotina</taxon>
        <taxon>Leotiomycetes</taxon>
        <taxon>Leotiomycetes incertae sedis</taxon>
        <taxon>Scytalidium</taxon>
    </lineage>
</organism>
<dbReference type="OMA" id="NPMTYDF"/>
<accession>A0A3E2HI69</accession>
<dbReference type="SUPFAM" id="SSF51445">
    <property type="entry name" value="(Trans)glycosidases"/>
    <property type="match status" value="1"/>
</dbReference>
<dbReference type="OrthoDB" id="76388at2759"/>
<dbReference type="GO" id="GO:0006032">
    <property type="term" value="P:chitin catabolic process"/>
    <property type="evidence" value="ECO:0007669"/>
    <property type="project" value="TreeGrafter"/>
</dbReference>
<dbReference type="SMART" id="SM00636">
    <property type="entry name" value="Glyco_18"/>
    <property type="match status" value="1"/>
</dbReference>
<evidence type="ECO:0000256" key="1">
    <source>
        <dbReference type="ARBA" id="ARBA00008682"/>
    </source>
</evidence>
<dbReference type="GO" id="GO:0008843">
    <property type="term" value="F:endochitinase activity"/>
    <property type="evidence" value="ECO:0007669"/>
    <property type="project" value="UniProtKB-EC"/>
</dbReference>
<dbReference type="PANTHER" id="PTHR11177:SF228">
    <property type="entry name" value="CHITINASE"/>
    <property type="match status" value="1"/>
</dbReference>
<dbReference type="Gene3D" id="3.10.50.10">
    <property type="match status" value="1"/>
</dbReference>
<dbReference type="STRING" id="5539.A0A3E2HI69"/>
<dbReference type="Gene3D" id="3.20.20.80">
    <property type="entry name" value="Glycosidases"/>
    <property type="match status" value="1"/>
</dbReference>
<comment type="caution">
    <text evidence="4">The sequence shown here is derived from an EMBL/GenBank/DDBJ whole genome shotgun (WGS) entry which is preliminary data.</text>
</comment>
<dbReference type="InterPro" id="IPR011583">
    <property type="entry name" value="Chitinase_II/V-like_cat"/>
</dbReference>
<name>A0A3E2HI69_SCYLI</name>
<reference evidence="4 5" key="1">
    <citation type="submission" date="2018-05" db="EMBL/GenBank/DDBJ databases">
        <title>Draft genome sequence of Scytalidium lignicola DSM 105466, a ubiquitous saprotrophic fungus.</title>
        <authorList>
            <person name="Buettner E."/>
            <person name="Gebauer A.M."/>
            <person name="Hofrichter M."/>
            <person name="Liers C."/>
            <person name="Kellner H."/>
        </authorList>
    </citation>
    <scope>NUCLEOTIDE SEQUENCE [LARGE SCALE GENOMIC DNA]</scope>
    <source>
        <strain evidence="4 5">DSM 105466</strain>
    </source>
</reference>
<gene>
    <name evidence="4" type="ORF">B7463_g3625</name>
</gene>
<dbReference type="EC" id="3.2.1.14" evidence="2"/>
<evidence type="ECO:0000259" key="3">
    <source>
        <dbReference type="PROSITE" id="PS51910"/>
    </source>
</evidence>
<dbReference type="AlphaFoldDB" id="A0A3E2HI69"/>
<feature type="non-terminal residue" evidence="4">
    <location>
        <position position="358"/>
    </location>
</feature>
<dbReference type="GO" id="GO:0005975">
    <property type="term" value="P:carbohydrate metabolic process"/>
    <property type="evidence" value="ECO:0007669"/>
    <property type="project" value="InterPro"/>
</dbReference>
<dbReference type="GO" id="GO:0005576">
    <property type="term" value="C:extracellular region"/>
    <property type="evidence" value="ECO:0007669"/>
    <property type="project" value="TreeGrafter"/>
</dbReference>
<dbReference type="Pfam" id="PF00704">
    <property type="entry name" value="Glyco_hydro_18"/>
    <property type="match status" value="1"/>
</dbReference>
<sequence length="358" mass="38212">MSESHPPSQSSAASTIVYTNAVYYANYRVRQGESQTPASLNYNCISHVFYAFANVSADGSILLSDEFVDAQMPVDGASGCLGSFMRLKQQHEHLRVILSIGGGNSSQDFAVVASTAATRDAFGRSAKGLLEASGLDGIDINWHHPSDPEQGRDFLALLAAVRLYLPNESYLLTAALPAGQWALQNIDLYQAREYLDFINLMAYDFAGSWSFNSGHQAQLYPTNPGEESGSAGVEYLLSRGFPASKIVLGIPVYGRSFLGATGPGQPFSGPGGRDGIFDYRELPRAGTEEVISTQVVAASCIGGDGGFVSYDNAQTVVLKASYCRQKGLKGLFYWVATADALPGPRSLVSSGFKALHGS</sequence>
<protein>
    <recommendedName>
        <fullName evidence="2">chitinase</fullName>
        <ecNumber evidence="2">3.2.1.14</ecNumber>
    </recommendedName>
</protein>
<keyword evidence="5" id="KW-1185">Reference proteome</keyword>
<feature type="domain" description="GH18" evidence="3">
    <location>
        <begin position="18"/>
        <end position="358"/>
    </location>
</feature>
<dbReference type="PANTHER" id="PTHR11177">
    <property type="entry name" value="CHITINASE"/>
    <property type="match status" value="1"/>
</dbReference>
<dbReference type="PROSITE" id="PS51910">
    <property type="entry name" value="GH18_2"/>
    <property type="match status" value="1"/>
</dbReference>
<dbReference type="InterPro" id="IPR001223">
    <property type="entry name" value="Glyco_hydro18_cat"/>
</dbReference>
<comment type="similarity">
    <text evidence="1">Belongs to the glycosyl hydrolase 18 family. Chitinase class V subfamily.</text>
</comment>
<dbReference type="SUPFAM" id="SSF54556">
    <property type="entry name" value="Chitinase insertion domain"/>
    <property type="match status" value="1"/>
</dbReference>
<proteinExistence type="inferred from homology"/>
<dbReference type="InterPro" id="IPR050314">
    <property type="entry name" value="Glycosyl_Hydrlase_18"/>
</dbReference>
<evidence type="ECO:0000313" key="5">
    <source>
        <dbReference type="Proteomes" id="UP000258309"/>
    </source>
</evidence>
<dbReference type="InterPro" id="IPR029070">
    <property type="entry name" value="Chitinase_insertion_sf"/>
</dbReference>
<evidence type="ECO:0000313" key="4">
    <source>
        <dbReference type="EMBL" id="RFU32741.1"/>
    </source>
</evidence>
<dbReference type="EMBL" id="NCSJ02000049">
    <property type="protein sequence ID" value="RFU32741.1"/>
    <property type="molecule type" value="Genomic_DNA"/>
</dbReference>
<dbReference type="InterPro" id="IPR017853">
    <property type="entry name" value="GH"/>
</dbReference>